<evidence type="ECO:0000313" key="1">
    <source>
        <dbReference type="EMBL" id="KKN45001.1"/>
    </source>
</evidence>
<gene>
    <name evidence="1" type="ORF">LCGC14_0687620</name>
</gene>
<proteinExistence type="predicted"/>
<comment type="caution">
    <text evidence="1">The sequence shown here is derived from an EMBL/GenBank/DDBJ whole genome shotgun (WGS) entry which is preliminary data.</text>
</comment>
<accession>A0A0F9T7Q4</accession>
<sequence length="61" mass="6841">MKLGNSRVKTKTMVELNEDAISVARFYANSDYANLNCNRNSGNSNSTLEIALSGHHYYENI</sequence>
<protein>
    <submittedName>
        <fullName evidence="1">Uncharacterized protein</fullName>
    </submittedName>
</protein>
<organism evidence="1">
    <name type="scientific">marine sediment metagenome</name>
    <dbReference type="NCBI Taxonomy" id="412755"/>
    <lineage>
        <taxon>unclassified sequences</taxon>
        <taxon>metagenomes</taxon>
        <taxon>ecological metagenomes</taxon>
    </lineage>
</organism>
<dbReference type="EMBL" id="LAZR01001417">
    <property type="protein sequence ID" value="KKN45001.1"/>
    <property type="molecule type" value="Genomic_DNA"/>
</dbReference>
<name>A0A0F9T7Q4_9ZZZZ</name>
<dbReference type="AlphaFoldDB" id="A0A0F9T7Q4"/>
<reference evidence="1" key="1">
    <citation type="journal article" date="2015" name="Nature">
        <title>Complex archaea that bridge the gap between prokaryotes and eukaryotes.</title>
        <authorList>
            <person name="Spang A."/>
            <person name="Saw J.H."/>
            <person name="Jorgensen S.L."/>
            <person name="Zaremba-Niedzwiedzka K."/>
            <person name="Martijn J."/>
            <person name="Lind A.E."/>
            <person name="van Eijk R."/>
            <person name="Schleper C."/>
            <person name="Guy L."/>
            <person name="Ettema T.J."/>
        </authorList>
    </citation>
    <scope>NUCLEOTIDE SEQUENCE</scope>
</reference>